<dbReference type="Proteomes" id="UP000230391">
    <property type="component" value="Unassembled WGS sequence"/>
</dbReference>
<dbReference type="GO" id="GO:0005840">
    <property type="term" value="C:ribosome"/>
    <property type="evidence" value="ECO:0007669"/>
    <property type="project" value="UniProtKB-KW"/>
</dbReference>
<evidence type="ECO:0000313" key="1">
    <source>
        <dbReference type="EMBL" id="PJC55826.1"/>
    </source>
</evidence>
<feature type="non-terminal residue" evidence="1">
    <location>
        <position position="21"/>
    </location>
</feature>
<dbReference type="AlphaFoldDB" id="A0A2M8FDV7"/>
<keyword evidence="1" id="KW-0687">Ribonucleoprotein</keyword>
<dbReference type="InterPro" id="IPR038657">
    <property type="entry name" value="Ribosomal_bL19_sf"/>
</dbReference>
<evidence type="ECO:0000313" key="2">
    <source>
        <dbReference type="Proteomes" id="UP000230391"/>
    </source>
</evidence>
<dbReference type="EMBL" id="PFRD01000132">
    <property type="protein sequence ID" value="PJC55826.1"/>
    <property type="molecule type" value="Genomic_DNA"/>
</dbReference>
<keyword evidence="1" id="KW-0689">Ribosomal protein</keyword>
<gene>
    <name evidence="1" type="ORF">CO026_03615</name>
</gene>
<organism evidence="1 2">
    <name type="scientific">Candidatus Kaiserbacteria bacterium CG_4_9_14_0_2_um_filter_41_32</name>
    <dbReference type="NCBI Taxonomy" id="1974601"/>
    <lineage>
        <taxon>Bacteria</taxon>
        <taxon>Candidatus Kaiseribacteriota</taxon>
    </lineage>
</organism>
<dbReference type="SUPFAM" id="SSF50104">
    <property type="entry name" value="Translation proteins SH3-like domain"/>
    <property type="match status" value="1"/>
</dbReference>
<feature type="non-terminal residue" evidence="1">
    <location>
        <position position="1"/>
    </location>
</feature>
<name>A0A2M8FDV7_9BACT</name>
<comment type="caution">
    <text evidence="1">The sequence shown here is derived from an EMBL/GenBank/DDBJ whole genome shotgun (WGS) entry which is preliminary data.</text>
</comment>
<protein>
    <submittedName>
        <fullName evidence="1">50S ribosomal protein L19</fullName>
    </submittedName>
</protein>
<dbReference type="Gene3D" id="2.30.30.790">
    <property type="match status" value="1"/>
</dbReference>
<dbReference type="InterPro" id="IPR008991">
    <property type="entry name" value="Translation_prot_SH3-like_sf"/>
</dbReference>
<reference evidence="2" key="1">
    <citation type="submission" date="2017-09" db="EMBL/GenBank/DDBJ databases">
        <title>Depth-based differentiation of microbial function through sediment-hosted aquifers and enrichment of novel symbionts in the deep terrestrial subsurface.</title>
        <authorList>
            <person name="Probst A.J."/>
            <person name="Ladd B."/>
            <person name="Jarett J.K."/>
            <person name="Geller-Mcgrath D.E."/>
            <person name="Sieber C.M.K."/>
            <person name="Emerson J.B."/>
            <person name="Anantharaman K."/>
            <person name="Thomas B.C."/>
            <person name="Malmstrom R."/>
            <person name="Stieglmeier M."/>
            <person name="Klingl A."/>
            <person name="Woyke T."/>
            <person name="Ryan C.M."/>
            <person name="Banfield J.F."/>
        </authorList>
    </citation>
    <scope>NUCLEOTIDE SEQUENCE [LARGE SCALE GENOMIC DNA]</scope>
</reference>
<accession>A0A2M8FDV7</accession>
<proteinExistence type="predicted"/>
<sequence length="21" mass="2502">VEKIYPLYSPLIEKIEIVKRA</sequence>